<evidence type="ECO:0000313" key="2">
    <source>
        <dbReference type="Proteomes" id="UP000001425"/>
    </source>
</evidence>
<dbReference type="EMBL" id="AP004311">
    <property type="protein sequence ID" value="BAD01981.1"/>
    <property type="molecule type" value="Genomic_DNA"/>
</dbReference>
<name>Q6ZEB9_SYNY3</name>
<keyword evidence="2" id="KW-1185">Reference proteome</keyword>
<geneLocation type="plasmid" evidence="1 2">
    <name>pSYSA</name>
</geneLocation>
<proteinExistence type="predicted"/>
<reference evidence="1 2" key="1">
    <citation type="journal article" date="2003" name="DNA Res.">
        <title>Structural analysis of four large plasmids harboring in a unicellular cyanobacterium, Synechocystis sp. PCC 6803.</title>
        <authorList>
            <person name="Kaneko T."/>
            <person name="Nakamura Y."/>
            <person name="Sasamoto S."/>
            <person name="Watanabe A."/>
            <person name="Kohara M."/>
            <person name="Matsumoto M."/>
            <person name="Shimpo S."/>
            <person name="Yamada M."/>
            <person name="Tabata S."/>
        </authorList>
    </citation>
    <scope>NUCLEOTIDE SEQUENCE [LARGE SCALE GENOMIC DNA]</scope>
    <source>
        <strain evidence="2">ATCC 27184 / PCC 6803 / Kazusa</strain>
    </source>
</reference>
<organism evidence="1 2">
    <name type="scientific">Synechocystis sp. (strain ATCC 27184 / PCC 6803 / Kazusa)</name>
    <dbReference type="NCBI Taxonomy" id="1111708"/>
    <lineage>
        <taxon>Bacteria</taxon>
        <taxon>Bacillati</taxon>
        <taxon>Cyanobacteriota</taxon>
        <taxon>Cyanophyceae</taxon>
        <taxon>Synechococcales</taxon>
        <taxon>Merismopediaceae</taxon>
        <taxon>Synechocystis</taxon>
    </lineage>
</organism>
<dbReference type="Proteomes" id="UP000001425">
    <property type="component" value="Plasmid pSYSA"/>
</dbReference>
<keyword evidence="1" id="KW-0614">Plasmid</keyword>
<dbReference type="EnsemblBacteria" id="BAD01981">
    <property type="protein sequence ID" value="BAD01981"/>
    <property type="gene ID" value="BAD01981"/>
</dbReference>
<dbReference type="AlphaFoldDB" id="Q6ZEB9"/>
<dbReference type="KEGG" id="syn:ssr7079"/>
<evidence type="ECO:0000313" key="1">
    <source>
        <dbReference type="EMBL" id="BAD01981.1"/>
    </source>
</evidence>
<sequence>MQRRSTQSRIALPKLMGFFKLLPWSRWESRGTVGEYSNVDSMGQIIVVAEPTLLYKVMKNWFSIVEYSDYSLC</sequence>
<gene>
    <name evidence="1" type="ordered locus">ssr7079</name>
</gene>
<dbReference type="InParanoid" id="Q6ZEB9"/>
<protein>
    <submittedName>
        <fullName evidence="1">Uncharacterized protein</fullName>
    </submittedName>
</protein>
<accession>Q6ZEB9</accession>